<evidence type="ECO:0000313" key="7">
    <source>
        <dbReference type="Proteomes" id="UP000235672"/>
    </source>
</evidence>
<dbReference type="SUPFAM" id="SSF57850">
    <property type="entry name" value="RING/U-box"/>
    <property type="match status" value="1"/>
</dbReference>
<dbReference type="GO" id="GO:0012505">
    <property type="term" value="C:endomembrane system"/>
    <property type="evidence" value="ECO:0007669"/>
    <property type="project" value="TreeGrafter"/>
</dbReference>
<dbReference type="InterPro" id="IPR001841">
    <property type="entry name" value="Znf_RING"/>
</dbReference>
<evidence type="ECO:0000256" key="1">
    <source>
        <dbReference type="ARBA" id="ARBA00022723"/>
    </source>
</evidence>
<organism evidence="6 7">
    <name type="scientific">Hyaloscypha hepaticicola</name>
    <dbReference type="NCBI Taxonomy" id="2082293"/>
    <lineage>
        <taxon>Eukaryota</taxon>
        <taxon>Fungi</taxon>
        <taxon>Dikarya</taxon>
        <taxon>Ascomycota</taxon>
        <taxon>Pezizomycotina</taxon>
        <taxon>Leotiomycetes</taxon>
        <taxon>Helotiales</taxon>
        <taxon>Hyaloscyphaceae</taxon>
        <taxon>Hyaloscypha</taxon>
    </lineage>
</organism>
<evidence type="ECO:0000256" key="3">
    <source>
        <dbReference type="ARBA" id="ARBA00022833"/>
    </source>
</evidence>
<dbReference type="InterPro" id="IPR050731">
    <property type="entry name" value="HRD1_E3_ubiq-ligases"/>
</dbReference>
<dbReference type="EMBL" id="KZ613468">
    <property type="protein sequence ID" value="PMD26090.1"/>
    <property type="molecule type" value="Genomic_DNA"/>
</dbReference>
<evidence type="ECO:0000259" key="5">
    <source>
        <dbReference type="PROSITE" id="PS50089"/>
    </source>
</evidence>
<dbReference type="AlphaFoldDB" id="A0A2J6QIK4"/>
<keyword evidence="3" id="KW-0862">Zinc</keyword>
<sequence length="518" mass="60608">MDQPTSGEPSMYSVLDHFMNNPIRTRDKSELHQISIFYHIDELINATFNKWALTPFCTDTLDNKPYLQKLGELPLLLTPDTIDEQLIPLFDPRYKNSILLQQVSSFMEEVVHRAERAAFTAHVEPSNTPNGERCSICLEDLTDNTANMDWENSHSSVITSCGHIFGGSCLSMWLSNINTRSCPCCRADFNQLYEDYDLRWGNRGDMWRWYKERKHTMLKCRGRCGHKSGRYCWDNCSLEEIQAQFLMQNTFPIPPRHWSYIIMDINMALRAGAHLSTQSLGEYVKRTLIVVKGLYDNIPRTSARKIKKWQKERFHEYEELAKGSSEAKMKFCARLLNKLHEVMEHFERVVHPDWQDEYDEYFNAIDLDRLQADCGRGGPHFNTSQILWKYLARLRNQLRPDTILHWDNLRGLQRDQIGVLEALSRISEQTSSIVGAESMRAYLKDRVKLLTGWFDFLAKFVWERDRCEFELELAKGYADISEALEKIDALEMEERKKSEMGKLSRGQRKKLRYVIAVL</sequence>
<dbReference type="Pfam" id="PF13639">
    <property type="entry name" value="zf-RING_2"/>
    <property type="match status" value="1"/>
</dbReference>
<dbReference type="GO" id="GO:0061630">
    <property type="term" value="F:ubiquitin protein ligase activity"/>
    <property type="evidence" value="ECO:0007669"/>
    <property type="project" value="TreeGrafter"/>
</dbReference>
<name>A0A2J6QIK4_9HELO</name>
<dbReference type="SMART" id="SM00184">
    <property type="entry name" value="RING"/>
    <property type="match status" value="1"/>
</dbReference>
<dbReference type="PROSITE" id="PS50089">
    <property type="entry name" value="ZF_RING_2"/>
    <property type="match status" value="1"/>
</dbReference>
<evidence type="ECO:0000256" key="4">
    <source>
        <dbReference type="PROSITE-ProRule" id="PRU00175"/>
    </source>
</evidence>
<dbReference type="OrthoDB" id="8062037at2759"/>
<keyword evidence="2 4" id="KW-0863">Zinc-finger</keyword>
<evidence type="ECO:0000313" key="6">
    <source>
        <dbReference type="EMBL" id="PMD26090.1"/>
    </source>
</evidence>
<accession>A0A2J6QIK4</accession>
<reference evidence="6 7" key="1">
    <citation type="submission" date="2016-05" db="EMBL/GenBank/DDBJ databases">
        <title>A degradative enzymes factory behind the ericoid mycorrhizal symbiosis.</title>
        <authorList>
            <consortium name="DOE Joint Genome Institute"/>
            <person name="Martino E."/>
            <person name="Morin E."/>
            <person name="Grelet G."/>
            <person name="Kuo A."/>
            <person name="Kohler A."/>
            <person name="Daghino S."/>
            <person name="Barry K."/>
            <person name="Choi C."/>
            <person name="Cichocki N."/>
            <person name="Clum A."/>
            <person name="Copeland A."/>
            <person name="Hainaut M."/>
            <person name="Haridas S."/>
            <person name="Labutti K."/>
            <person name="Lindquist E."/>
            <person name="Lipzen A."/>
            <person name="Khouja H.-R."/>
            <person name="Murat C."/>
            <person name="Ohm R."/>
            <person name="Olson A."/>
            <person name="Spatafora J."/>
            <person name="Veneault-Fourrey C."/>
            <person name="Henrissat B."/>
            <person name="Grigoriev I."/>
            <person name="Martin F."/>
            <person name="Perotto S."/>
        </authorList>
    </citation>
    <scope>NUCLEOTIDE SEQUENCE [LARGE SCALE GENOMIC DNA]</scope>
    <source>
        <strain evidence="6 7">UAMH 7357</strain>
    </source>
</reference>
<keyword evidence="7" id="KW-1185">Reference proteome</keyword>
<dbReference type="GO" id="GO:0043161">
    <property type="term" value="P:proteasome-mediated ubiquitin-dependent protein catabolic process"/>
    <property type="evidence" value="ECO:0007669"/>
    <property type="project" value="TreeGrafter"/>
</dbReference>
<dbReference type="Gene3D" id="3.30.40.10">
    <property type="entry name" value="Zinc/RING finger domain, C3HC4 (zinc finger)"/>
    <property type="match status" value="1"/>
</dbReference>
<feature type="domain" description="RING-type" evidence="5">
    <location>
        <begin position="134"/>
        <end position="186"/>
    </location>
</feature>
<gene>
    <name evidence="6" type="ORF">NA56DRAFT_732854</name>
</gene>
<proteinExistence type="predicted"/>
<dbReference type="GO" id="GO:0008270">
    <property type="term" value="F:zinc ion binding"/>
    <property type="evidence" value="ECO:0007669"/>
    <property type="project" value="UniProtKB-KW"/>
</dbReference>
<dbReference type="Proteomes" id="UP000235672">
    <property type="component" value="Unassembled WGS sequence"/>
</dbReference>
<dbReference type="InterPro" id="IPR013083">
    <property type="entry name" value="Znf_RING/FYVE/PHD"/>
</dbReference>
<protein>
    <recommendedName>
        <fullName evidence="5">RING-type domain-containing protein</fullName>
    </recommendedName>
</protein>
<evidence type="ECO:0000256" key="2">
    <source>
        <dbReference type="ARBA" id="ARBA00022771"/>
    </source>
</evidence>
<dbReference type="STRING" id="1745343.A0A2J6QIK4"/>
<keyword evidence="1" id="KW-0479">Metal-binding</keyword>
<dbReference type="PANTHER" id="PTHR22763">
    <property type="entry name" value="RING ZINC FINGER PROTEIN"/>
    <property type="match status" value="1"/>
</dbReference>